<sequence>MLCTAYQGRTFTFFFRPLNTTETVFQGMIRFCTRGQNKMNRE</sequence>
<name>A0A8S5SXE5_9CAUD</name>
<dbReference type="EMBL" id="BK032695">
    <property type="protein sequence ID" value="DAF55638.1"/>
    <property type="molecule type" value="Genomic_DNA"/>
</dbReference>
<accession>A0A8S5SXE5</accession>
<organism evidence="1">
    <name type="scientific">Myoviridae sp. ctVeR24</name>
    <dbReference type="NCBI Taxonomy" id="2827689"/>
    <lineage>
        <taxon>Viruses</taxon>
        <taxon>Duplodnaviria</taxon>
        <taxon>Heunggongvirae</taxon>
        <taxon>Uroviricota</taxon>
        <taxon>Caudoviricetes</taxon>
    </lineage>
</organism>
<evidence type="ECO:0000313" key="1">
    <source>
        <dbReference type="EMBL" id="DAF55638.1"/>
    </source>
</evidence>
<proteinExistence type="predicted"/>
<protein>
    <submittedName>
        <fullName evidence="1">Uncharacterized protein</fullName>
    </submittedName>
</protein>
<reference evidence="1" key="1">
    <citation type="journal article" date="2021" name="Proc. Natl. Acad. Sci. U.S.A.">
        <title>A Catalog of Tens of Thousands of Viruses from Human Metagenomes Reveals Hidden Associations with Chronic Diseases.</title>
        <authorList>
            <person name="Tisza M.J."/>
            <person name="Buck C.B."/>
        </authorList>
    </citation>
    <scope>NUCLEOTIDE SEQUENCE</scope>
    <source>
        <strain evidence="1">CtVeR24</strain>
    </source>
</reference>